<dbReference type="PANTHER" id="PTHR30619">
    <property type="entry name" value="DNA INTERNALIZATION/COMPETENCE PROTEIN COMEC/REC2"/>
    <property type="match status" value="1"/>
</dbReference>
<dbReference type="NCBIfam" id="TIGR00360">
    <property type="entry name" value="ComEC_N-term"/>
    <property type="match status" value="1"/>
</dbReference>
<evidence type="ECO:0000259" key="7">
    <source>
        <dbReference type="Pfam" id="PF03772"/>
    </source>
</evidence>
<evidence type="ECO:0000256" key="2">
    <source>
        <dbReference type="ARBA" id="ARBA00022475"/>
    </source>
</evidence>
<dbReference type="PANTHER" id="PTHR30619:SF7">
    <property type="entry name" value="BETA-LACTAMASE DOMAIN PROTEIN"/>
    <property type="match status" value="1"/>
</dbReference>
<evidence type="ECO:0000256" key="4">
    <source>
        <dbReference type="ARBA" id="ARBA00022989"/>
    </source>
</evidence>
<dbReference type="InterPro" id="IPR052159">
    <property type="entry name" value="Competence_DNA_uptake"/>
</dbReference>
<evidence type="ECO:0000313" key="8">
    <source>
        <dbReference type="EMBL" id="MDA3969414.1"/>
    </source>
</evidence>
<evidence type="ECO:0000256" key="1">
    <source>
        <dbReference type="ARBA" id="ARBA00004651"/>
    </source>
</evidence>
<feature type="transmembrane region" description="Helical" evidence="6">
    <location>
        <begin position="175"/>
        <end position="194"/>
    </location>
</feature>
<feature type="transmembrane region" description="Helical" evidence="6">
    <location>
        <begin position="364"/>
        <end position="388"/>
    </location>
</feature>
<feature type="domain" description="ComEC/Rec2-related protein" evidence="7">
    <location>
        <begin position="152"/>
        <end position="414"/>
    </location>
</feature>
<dbReference type="EMBL" id="JAQHXR010000004">
    <property type="protein sequence ID" value="MDA3969414.1"/>
    <property type="molecule type" value="Genomic_DNA"/>
</dbReference>
<evidence type="ECO:0000256" key="5">
    <source>
        <dbReference type="ARBA" id="ARBA00023136"/>
    </source>
</evidence>
<feature type="transmembrane region" description="Helical" evidence="6">
    <location>
        <begin position="206"/>
        <end position="224"/>
    </location>
</feature>
<evidence type="ECO:0000256" key="6">
    <source>
        <dbReference type="SAM" id="Phobius"/>
    </source>
</evidence>
<accession>A0ABT4VFC4</accession>
<keyword evidence="5 6" id="KW-0472">Membrane</keyword>
<proteinExistence type="predicted"/>
<gene>
    <name evidence="8" type="ORF">PF021_06995</name>
</gene>
<feature type="transmembrane region" description="Helical" evidence="6">
    <location>
        <begin position="330"/>
        <end position="352"/>
    </location>
</feature>
<dbReference type="Proteomes" id="UP001210261">
    <property type="component" value="Unassembled WGS sequence"/>
</dbReference>
<dbReference type="RefSeq" id="WP_271021771.1">
    <property type="nucleotide sequence ID" value="NZ_JAQHXR010000004.1"/>
</dbReference>
<evidence type="ECO:0000256" key="3">
    <source>
        <dbReference type="ARBA" id="ARBA00022692"/>
    </source>
</evidence>
<feature type="transmembrane region" description="Helical" evidence="6">
    <location>
        <begin position="400"/>
        <end position="418"/>
    </location>
</feature>
<keyword evidence="3 6" id="KW-0812">Transmembrane</keyword>
<feature type="transmembrane region" description="Helical" evidence="6">
    <location>
        <begin position="230"/>
        <end position="248"/>
    </location>
</feature>
<comment type="subcellular location">
    <subcellularLocation>
        <location evidence="1">Cell membrane</location>
        <topology evidence="1">Multi-pass membrane protein</topology>
    </subcellularLocation>
</comment>
<keyword evidence="9" id="KW-1185">Reference proteome</keyword>
<name>A0ABT4VFC4_9HELI</name>
<keyword evidence="4 6" id="KW-1133">Transmembrane helix</keyword>
<feature type="transmembrane region" description="Helical" evidence="6">
    <location>
        <begin position="303"/>
        <end position="324"/>
    </location>
</feature>
<keyword evidence="2" id="KW-1003">Cell membrane</keyword>
<dbReference type="InterPro" id="IPR004477">
    <property type="entry name" value="ComEC_N"/>
</dbReference>
<reference evidence="8 9" key="1">
    <citation type="submission" date="2023-01" db="EMBL/GenBank/DDBJ databases">
        <title>Description of Helicobacter ibis sp. nov. isolated from faecal droppings of black-faced ibis (Theristicus melanopis).</title>
        <authorList>
            <person name="Lopez-Cantillo M."/>
            <person name="Vidal-Veuthey B."/>
            <person name="Mella A."/>
            <person name="De La Haba R."/>
            <person name="Collado L."/>
        </authorList>
    </citation>
    <scope>NUCLEOTIDE SEQUENCE [LARGE SCALE GENOMIC DNA]</scope>
    <source>
        <strain evidence="8 9">A82</strain>
    </source>
</reference>
<feature type="transmembrane region" description="Helical" evidence="6">
    <location>
        <begin position="255"/>
        <end position="270"/>
    </location>
</feature>
<organism evidence="8 9">
    <name type="scientific">Helicobacter ibis</name>
    <dbReference type="NCBI Taxonomy" id="2962633"/>
    <lineage>
        <taxon>Bacteria</taxon>
        <taxon>Pseudomonadati</taxon>
        <taxon>Campylobacterota</taxon>
        <taxon>Epsilonproteobacteria</taxon>
        <taxon>Campylobacterales</taxon>
        <taxon>Helicobacteraceae</taxon>
        <taxon>Helicobacter</taxon>
    </lineage>
</organism>
<evidence type="ECO:0000313" key="9">
    <source>
        <dbReference type="Proteomes" id="UP001210261"/>
    </source>
</evidence>
<comment type="caution">
    <text evidence="8">The sequence shown here is derived from an EMBL/GenBank/DDBJ whole genome shotgun (WGS) entry which is preliminary data.</text>
</comment>
<protein>
    <submittedName>
        <fullName evidence="8">ComEC/Rec2 family competence protein</fullName>
    </submittedName>
</protein>
<dbReference type="Pfam" id="PF03772">
    <property type="entry name" value="Competence"/>
    <property type="match status" value="1"/>
</dbReference>
<sequence>MNAPLFTNNKERVFFFLFLLIILALTLSYKYYIFLELKAQKTPLIQAQVLLQYTKHKNNNEYFVLKLKSDFGNFYTTSKEDLQNIQGRLINLRVIFNKVSFLGFLRGFYAPSFNIILLKEKPINNKIKELIISQHNTQIMQEYYLSLFLAESLPKEWRSLVQGYGISHIFAISGYHAGILSAISFFMLGLFYVPLHKRYFPYRNKFYDLGFLALSILVIYYLFLTQSPSYLRAIALYGFGFLMFIRGINILKLETLFWCVAILLALFPSLIFSLGFYFSCMGVLYICLFCKYINLKSGIINKILYIALFNIFIFINMAIISYYFFNEFSYLSILSPIFTLLFVVYYPLVLFLHLCGYGGILDSYLLAWLAIDINTITLTKSYVLFLATNLLSLLAIKFKSAFFMLFILNLLFFCYAVFSQIQTLQ</sequence>